<feature type="domain" description="Rhodopsin" evidence="8">
    <location>
        <begin position="42"/>
        <end position="278"/>
    </location>
</feature>
<sequence>MSNIGGSGPTDVNHALDGQSQVTFIVSILSLATVISTAVVVLRIFTRSRILRTFGPDDAVMGIAQLLTIGAAVAIGLETKWGLGRHVWLMEAENYTPYMKAFYSSIVVYNVATCVVKISILLQYRRIFTGQVMQKLTMAGLIFEGSWAVCLSILLPLVCSPVQNFWDPAVPGHCLNQLAIWYVMASINLVSDFVIFSMPLPVIKNLQLPKKQKIMLMGVFCLGFLTCIISIYRMKTLRVAGESTDPSWDNTDAAVWSFIELSIGVLAACLPTLRPLFALILPRLFKSTMSGRTGQYNGLSGKSTGNMYNRSRTGNHTGTNKSKNGGTYLYPSDVESDTDALRGNGSRGSGGGLELPIMYNVTVTGGKKGSRESEMRTGARSDSLSGIQTTTVVTQRVDSL</sequence>
<feature type="region of interest" description="Disordered" evidence="6">
    <location>
        <begin position="296"/>
        <end position="328"/>
    </location>
</feature>
<evidence type="ECO:0000259" key="8">
    <source>
        <dbReference type="Pfam" id="PF20684"/>
    </source>
</evidence>
<dbReference type="Proteomes" id="UP001265746">
    <property type="component" value="Unassembled WGS sequence"/>
</dbReference>
<comment type="caution">
    <text evidence="9">The sequence shown here is derived from an EMBL/GenBank/DDBJ whole genome shotgun (WGS) entry which is preliminary data.</text>
</comment>
<keyword evidence="2 7" id="KW-0812">Transmembrane</keyword>
<proteinExistence type="inferred from homology"/>
<name>A0AAD9S209_PHOAM</name>
<feature type="transmembrane region" description="Helical" evidence="7">
    <location>
        <begin position="101"/>
        <end position="124"/>
    </location>
</feature>
<feature type="transmembrane region" description="Helical" evidence="7">
    <location>
        <begin position="58"/>
        <end position="81"/>
    </location>
</feature>
<evidence type="ECO:0000313" key="9">
    <source>
        <dbReference type="EMBL" id="KAK2596002.1"/>
    </source>
</evidence>
<keyword evidence="3 7" id="KW-1133">Transmembrane helix</keyword>
<feature type="transmembrane region" description="Helical" evidence="7">
    <location>
        <begin position="214"/>
        <end position="234"/>
    </location>
</feature>
<dbReference type="InterPro" id="IPR049326">
    <property type="entry name" value="Rhodopsin_dom_fungi"/>
</dbReference>
<dbReference type="GO" id="GO:0016020">
    <property type="term" value="C:membrane"/>
    <property type="evidence" value="ECO:0007669"/>
    <property type="project" value="UniProtKB-SubCell"/>
</dbReference>
<feature type="region of interest" description="Disordered" evidence="6">
    <location>
        <begin position="365"/>
        <end position="385"/>
    </location>
</feature>
<evidence type="ECO:0000256" key="7">
    <source>
        <dbReference type="SAM" id="Phobius"/>
    </source>
</evidence>
<evidence type="ECO:0000256" key="5">
    <source>
        <dbReference type="ARBA" id="ARBA00038359"/>
    </source>
</evidence>
<accession>A0AAD9S209</accession>
<evidence type="ECO:0000256" key="6">
    <source>
        <dbReference type="SAM" id="MobiDB-lite"/>
    </source>
</evidence>
<feature type="compositionally biased region" description="Basic and acidic residues" evidence="6">
    <location>
        <begin position="369"/>
        <end position="379"/>
    </location>
</feature>
<evidence type="ECO:0000313" key="10">
    <source>
        <dbReference type="Proteomes" id="UP001265746"/>
    </source>
</evidence>
<reference evidence="9" key="1">
    <citation type="submission" date="2023-06" db="EMBL/GenBank/DDBJ databases">
        <authorList>
            <person name="Noh H."/>
        </authorList>
    </citation>
    <scope>NUCLEOTIDE SEQUENCE</scope>
    <source>
        <strain evidence="9">DUCC20226</strain>
    </source>
</reference>
<evidence type="ECO:0000256" key="4">
    <source>
        <dbReference type="ARBA" id="ARBA00023136"/>
    </source>
</evidence>
<organism evidence="9 10">
    <name type="scientific">Phomopsis amygdali</name>
    <name type="common">Fusicoccum amygdali</name>
    <dbReference type="NCBI Taxonomy" id="1214568"/>
    <lineage>
        <taxon>Eukaryota</taxon>
        <taxon>Fungi</taxon>
        <taxon>Dikarya</taxon>
        <taxon>Ascomycota</taxon>
        <taxon>Pezizomycotina</taxon>
        <taxon>Sordariomycetes</taxon>
        <taxon>Sordariomycetidae</taxon>
        <taxon>Diaporthales</taxon>
        <taxon>Diaporthaceae</taxon>
        <taxon>Diaporthe</taxon>
    </lineage>
</organism>
<keyword evidence="10" id="KW-1185">Reference proteome</keyword>
<gene>
    <name evidence="9" type="ORF">N8I77_013514</name>
</gene>
<keyword evidence="4 7" id="KW-0472">Membrane</keyword>
<dbReference type="PANTHER" id="PTHR33048">
    <property type="entry name" value="PTH11-LIKE INTEGRAL MEMBRANE PROTEIN (AFU_ORTHOLOGUE AFUA_5G11245)"/>
    <property type="match status" value="1"/>
</dbReference>
<evidence type="ECO:0000256" key="2">
    <source>
        <dbReference type="ARBA" id="ARBA00022692"/>
    </source>
</evidence>
<feature type="transmembrane region" description="Helical" evidence="7">
    <location>
        <begin position="24"/>
        <end position="46"/>
    </location>
</feature>
<comment type="similarity">
    <text evidence="5">Belongs to the SAT4 family.</text>
</comment>
<feature type="transmembrane region" description="Helical" evidence="7">
    <location>
        <begin position="178"/>
        <end position="202"/>
    </location>
</feature>
<dbReference type="EMBL" id="JAUJFL010000012">
    <property type="protein sequence ID" value="KAK2596002.1"/>
    <property type="molecule type" value="Genomic_DNA"/>
</dbReference>
<feature type="compositionally biased region" description="Polar residues" evidence="6">
    <location>
        <begin position="296"/>
        <end position="325"/>
    </location>
</feature>
<evidence type="ECO:0000256" key="3">
    <source>
        <dbReference type="ARBA" id="ARBA00022989"/>
    </source>
</evidence>
<protein>
    <recommendedName>
        <fullName evidence="8">Rhodopsin domain-containing protein</fullName>
    </recommendedName>
</protein>
<comment type="subcellular location">
    <subcellularLocation>
        <location evidence="1">Membrane</location>
        <topology evidence="1">Multi-pass membrane protein</topology>
    </subcellularLocation>
</comment>
<evidence type="ECO:0000256" key="1">
    <source>
        <dbReference type="ARBA" id="ARBA00004141"/>
    </source>
</evidence>
<dbReference type="PANTHER" id="PTHR33048:SF47">
    <property type="entry name" value="INTEGRAL MEMBRANE PROTEIN-RELATED"/>
    <property type="match status" value="1"/>
</dbReference>
<dbReference type="AlphaFoldDB" id="A0AAD9S209"/>
<dbReference type="Pfam" id="PF20684">
    <property type="entry name" value="Fung_rhodopsin"/>
    <property type="match status" value="1"/>
</dbReference>
<dbReference type="InterPro" id="IPR052337">
    <property type="entry name" value="SAT4-like"/>
</dbReference>
<feature type="transmembrane region" description="Helical" evidence="7">
    <location>
        <begin position="136"/>
        <end position="158"/>
    </location>
</feature>